<organism evidence="2 3">
    <name type="scientific">Xylella fastidiosa (strain 9a5c)</name>
    <dbReference type="NCBI Taxonomy" id="160492"/>
    <lineage>
        <taxon>Bacteria</taxon>
        <taxon>Pseudomonadati</taxon>
        <taxon>Pseudomonadota</taxon>
        <taxon>Gammaproteobacteria</taxon>
        <taxon>Lysobacterales</taxon>
        <taxon>Lysobacteraceae</taxon>
        <taxon>Xylella</taxon>
    </lineage>
</organism>
<protein>
    <submittedName>
        <fullName evidence="2">Uncharacterized protein</fullName>
    </submittedName>
</protein>
<proteinExistence type="predicted"/>
<dbReference type="EMBL" id="AE003849">
    <property type="protein sequence ID" value="AAF83387.1"/>
    <property type="molecule type" value="Genomic_DNA"/>
</dbReference>
<keyword evidence="1" id="KW-1133">Transmembrane helix</keyword>
<evidence type="ECO:0000313" key="3">
    <source>
        <dbReference type="Proteomes" id="UP000000812"/>
    </source>
</evidence>
<dbReference type="AlphaFoldDB" id="Q9PFT0"/>
<keyword evidence="1" id="KW-0812">Transmembrane</keyword>
<dbReference type="Proteomes" id="UP000000812">
    <property type="component" value="Chromosome"/>
</dbReference>
<dbReference type="PIR" id="C82788">
    <property type="entry name" value="C82788"/>
</dbReference>
<gene>
    <name evidence="2" type="ordered locus">XF_0577</name>
</gene>
<dbReference type="HOGENOM" id="CLU_3142412_0_0_6"/>
<reference evidence="2 3" key="1">
    <citation type="journal article" date="2000" name="Nature">
        <title>The genome sequence of the plant pathogen Xylella fastidiosa.</title>
        <authorList>
            <person name="Simpson A.J."/>
            <person name="Reinach F.C."/>
            <person name="Arruda P."/>
            <person name="Abreu F.A."/>
            <person name="Acencio M."/>
            <person name="Alvarenga R."/>
            <person name="Alves L.M."/>
            <person name="Araya J.E."/>
            <person name="Baia G.S."/>
            <person name="Baptista C.S."/>
            <person name="Barros M.H."/>
            <person name="Bonaccorsi E.D."/>
            <person name="Bordin S."/>
            <person name="Bove J.M."/>
            <person name="Briones M.R."/>
            <person name="Bueno M.R."/>
            <person name="Camargo A.A."/>
            <person name="Camargo L.E."/>
            <person name="Carraro D.M."/>
            <person name="Carrer H."/>
            <person name="Colauto N.B."/>
            <person name="Colombo C."/>
            <person name="Costa F.F."/>
            <person name="Costa M.C."/>
            <person name="Costa-Neto C.M."/>
            <person name="Coutinho L.L."/>
            <person name="Cristofani M."/>
            <person name="Dias-Neto E."/>
            <person name="Docena C."/>
            <person name="El-Dorry H."/>
            <person name="Facincani A.P."/>
            <person name="Ferreira A.J."/>
            <person name="Ferreira V.C."/>
            <person name="Ferro J.A."/>
            <person name="Fraga J.S."/>
            <person name="Franca S.C."/>
            <person name="Franco M.C."/>
            <person name="Frohme M."/>
            <person name="Furlan L.R."/>
            <person name="Garnier M."/>
            <person name="Goldman G.H."/>
            <person name="Goldman M.H."/>
            <person name="Gomes S.L."/>
            <person name="Gruber A."/>
            <person name="Ho P.L."/>
            <person name="Hoheisel J.D."/>
            <person name="Junqueira M.L."/>
            <person name="Kemper E.L."/>
            <person name="Kitajima J.P."/>
            <person name="Krieger J.E."/>
            <person name="Kuramae E.E."/>
            <person name="Laigret F."/>
            <person name="Lambais M.R."/>
            <person name="Leite L.C."/>
            <person name="Lemos E.G."/>
            <person name="Lemos M.V."/>
            <person name="Lopes S.A."/>
            <person name="Lopes C.R."/>
            <person name="Machado J.A."/>
            <person name="Machado M.A."/>
            <person name="Madeira A.M."/>
            <person name="Madeira H.M."/>
            <person name="Marino C.L."/>
            <person name="Marques M.V."/>
            <person name="Martins E.A."/>
            <person name="Martins E.M."/>
            <person name="Matsukuma A.Y."/>
            <person name="Menck C.F."/>
            <person name="Miracca E.C."/>
            <person name="Miyaki C.Y."/>
            <person name="Monteriro-Vitorello C.B."/>
            <person name="Moon D.H."/>
            <person name="Nagai M.A."/>
            <person name="Nascimento A.L."/>
            <person name="Netto L.E."/>
            <person name="Nhani A.Jr."/>
            <person name="Nobrega F.G."/>
            <person name="Nunes L.R."/>
            <person name="Oliveira M.A."/>
            <person name="de Oliveira M.C."/>
            <person name="de Oliveira R.C."/>
            <person name="Palmieri D.A."/>
            <person name="Paris A."/>
            <person name="Peixoto B.R."/>
            <person name="Pereira G.A."/>
            <person name="Pereira H.A.Jr."/>
            <person name="Pesquero J.B."/>
            <person name="Quaggio R.B."/>
            <person name="Roberto P.G."/>
            <person name="Rodrigues V."/>
            <person name="de M Rosa A.J."/>
            <person name="de Rosa V.E.Jr."/>
            <person name="de Sa R.G."/>
            <person name="Santelli R.V."/>
            <person name="Sawasaki H.E."/>
            <person name="da Silva A.C."/>
            <person name="da Silva A.M."/>
            <person name="da Silva F.R."/>
            <person name="da Silva W.A.Jr."/>
            <person name="da Silveira J.F."/>
            <person name="Silvestri M.L."/>
            <person name="Siqueira W.J."/>
            <person name="de Souza A.A."/>
            <person name="de Souza A.P."/>
            <person name="Terenzi M.F."/>
            <person name="Truffi D."/>
            <person name="Tsai S.M."/>
            <person name="Tsuhako M.H."/>
            <person name="Vallada H."/>
            <person name="Van Sluys M.A."/>
            <person name="Verjovski-Almeida S."/>
            <person name="Vettore A.L."/>
            <person name="Zago M.A."/>
            <person name="Zatz M."/>
            <person name="Meidanis J."/>
            <person name="Setubal J.C."/>
        </authorList>
    </citation>
    <scope>NUCLEOTIDE SEQUENCE [LARGE SCALE GENOMIC DNA]</scope>
    <source>
        <strain evidence="2 3">9a5c</strain>
    </source>
</reference>
<keyword evidence="1" id="KW-0472">Membrane</keyword>
<dbReference type="KEGG" id="xfa:XF_0577"/>
<evidence type="ECO:0000313" key="2">
    <source>
        <dbReference type="EMBL" id="AAF83387.1"/>
    </source>
</evidence>
<feature type="transmembrane region" description="Helical" evidence="1">
    <location>
        <begin position="6"/>
        <end position="28"/>
    </location>
</feature>
<name>Q9PFT0_XYLFA</name>
<dbReference type="STRING" id="160492.XF_0577"/>
<evidence type="ECO:0000256" key="1">
    <source>
        <dbReference type="SAM" id="Phobius"/>
    </source>
</evidence>
<sequence>MYLRMWWLQVLSMSELLMLLIFFSELGWESRSCFDDVRPHYVVLWVAWS</sequence>
<accession>Q9PFT0</accession>